<proteinExistence type="predicted"/>
<dbReference type="RefSeq" id="WP_111629121.1">
    <property type="nucleotide sequence ID" value="NZ_QLMC01000003.1"/>
</dbReference>
<evidence type="ECO:0000313" key="2">
    <source>
        <dbReference type="Proteomes" id="UP000248790"/>
    </source>
</evidence>
<reference evidence="1 2" key="1">
    <citation type="submission" date="2018-06" db="EMBL/GenBank/DDBJ databases">
        <title>Genomic Encyclopedia of Archaeal and Bacterial Type Strains, Phase II (KMG-II): from individual species to whole genera.</title>
        <authorList>
            <person name="Goeker M."/>
        </authorList>
    </citation>
    <scope>NUCLEOTIDE SEQUENCE [LARGE SCALE GENOMIC DNA]</scope>
    <source>
        <strain evidence="1 2">DSM 21851</strain>
    </source>
</reference>
<gene>
    <name evidence="1" type="ORF">LX87_03106</name>
</gene>
<name>A0A327WY22_LARAB</name>
<dbReference type="InterPro" id="IPR052894">
    <property type="entry name" value="AsmA-related"/>
</dbReference>
<evidence type="ECO:0000313" key="1">
    <source>
        <dbReference type="EMBL" id="RAJ98197.1"/>
    </source>
</evidence>
<dbReference type="OrthoDB" id="843080at2"/>
<sequence>MARVAHWVKIVLAAAGVTLLVSLLFPLLLTTVYKERVILAVREEFASHSEQRLADFEVKFSLLSHFPHLAIQLTNVSILDKHREKPMEIVGIDQANLVIGTTDLFRKSRTVRKIVLKGIRYKQWVDSTGEKSALAWKAANHSGSEHGNSVAIPEIRIEDATVTIVNGYKKNAFALHIQQADLSGKLVKDGLQLKGTLGGKIEYVKNRTLTMFRNQPFRANVHYAYNPATKTGTFRRSEVILNNSPISLTGSHRKLPEKQGSDLDIGLRGVQPAHEFLAALLPDSLKRYAGDTALKGNVAFQFRMHGRSSATVRAHNNINFRLQARDYRWPKTPVVFQNVQLRGNWNNGSANARETSTLTLHQFQLQCGTDTLAMKGTLTNLVSPVIDATMRGNLSLMQLAQMMNWPGDSLYRGTAAIDLAVRSPLLYSNVANPSPIEPFWQGTLRIQDGCLLFPTSSGRCTALNADIHFIPENNMLRIREVVGKMDGRAFKINGEVINLLRYALGDNTATHPVRTNLAAHWQELDFSKPTPPKARASAPKKIPTATDSLLAGLLFGTEYSAVIQIDRIRLPAGEDLKDLSFVVNKKGAQVRVPQLLCQTTLGGKIAGLGHFQLNQEGIQEPYAALRLSYDQLKLQRLLSLLSGLNKMQATYNRPAAPKRKSRISDYQFDIEVKARKLDYNALRGHDFGVKTVIRDETAQLERLTMNAFGGRLGARGLMKLDELKGIPVKLNVTLQRMDLNQLFRAAEEMNIDVLKSENIRGNVDCSMTLRTELDNDFLPDMNKTTAYTKAAIRQMELIEVQPIQQALRFLPKAKTNHIYFEDVDAQFLLHKNRILMPDLNLTSNLSYLQLDGDYTLNKKAAFLVEISVLDLLFGNNKRRIRQIQDDDTTRMTGGLKNHLMLHRDLGKYRMKMFGRRDFEAHRKSLHYEWQTELSRHKIDTTFAR</sequence>
<dbReference type="PANTHER" id="PTHR30441">
    <property type="entry name" value="DUF748 DOMAIN-CONTAINING PROTEIN"/>
    <property type="match status" value="1"/>
</dbReference>
<dbReference type="GO" id="GO:0005886">
    <property type="term" value="C:plasma membrane"/>
    <property type="evidence" value="ECO:0007669"/>
    <property type="project" value="TreeGrafter"/>
</dbReference>
<accession>A0A327WY22</accession>
<dbReference type="PANTHER" id="PTHR30441:SF4">
    <property type="entry name" value="PROTEIN ASMA"/>
    <property type="match status" value="1"/>
</dbReference>
<dbReference type="AlphaFoldDB" id="A0A327WY22"/>
<comment type="caution">
    <text evidence="1">The sequence shown here is derived from an EMBL/GenBank/DDBJ whole genome shotgun (WGS) entry which is preliminary data.</text>
</comment>
<dbReference type="Proteomes" id="UP000248790">
    <property type="component" value="Unassembled WGS sequence"/>
</dbReference>
<organism evidence="1 2">
    <name type="scientific">Larkinella arboricola</name>
    <dbReference type="NCBI Taxonomy" id="643671"/>
    <lineage>
        <taxon>Bacteria</taxon>
        <taxon>Pseudomonadati</taxon>
        <taxon>Bacteroidota</taxon>
        <taxon>Cytophagia</taxon>
        <taxon>Cytophagales</taxon>
        <taxon>Spirosomataceae</taxon>
        <taxon>Larkinella</taxon>
    </lineage>
</organism>
<dbReference type="EMBL" id="QLMC01000003">
    <property type="protein sequence ID" value="RAJ98197.1"/>
    <property type="molecule type" value="Genomic_DNA"/>
</dbReference>
<protein>
    <submittedName>
        <fullName evidence="1">AsmA-like protein</fullName>
    </submittedName>
</protein>
<keyword evidence="2" id="KW-1185">Reference proteome</keyword>
<dbReference type="GO" id="GO:0090313">
    <property type="term" value="P:regulation of protein targeting to membrane"/>
    <property type="evidence" value="ECO:0007669"/>
    <property type="project" value="TreeGrafter"/>
</dbReference>